<proteinExistence type="predicted"/>
<dbReference type="HOGENOM" id="CLU_550954_0_0_1"/>
<dbReference type="InParanoid" id="A8P5L4"/>
<accession>A8P5L4</accession>
<evidence type="ECO:0000313" key="1">
    <source>
        <dbReference type="EMBL" id="EAU82901.2"/>
    </source>
</evidence>
<gene>
    <name evidence="1" type="ORF">CC1G_05523</name>
</gene>
<evidence type="ECO:0000313" key="2">
    <source>
        <dbReference type="Proteomes" id="UP000001861"/>
    </source>
</evidence>
<keyword evidence="2" id="KW-1185">Reference proteome</keyword>
<organism evidence="1 2">
    <name type="scientific">Coprinopsis cinerea (strain Okayama-7 / 130 / ATCC MYA-4618 / FGSC 9003)</name>
    <name type="common">Inky cap fungus</name>
    <name type="synonym">Hormographiella aspergillata</name>
    <dbReference type="NCBI Taxonomy" id="240176"/>
    <lineage>
        <taxon>Eukaryota</taxon>
        <taxon>Fungi</taxon>
        <taxon>Dikarya</taxon>
        <taxon>Basidiomycota</taxon>
        <taxon>Agaricomycotina</taxon>
        <taxon>Agaricomycetes</taxon>
        <taxon>Agaricomycetidae</taxon>
        <taxon>Agaricales</taxon>
        <taxon>Agaricineae</taxon>
        <taxon>Psathyrellaceae</taxon>
        <taxon>Coprinopsis</taxon>
    </lineage>
</organism>
<dbReference type="KEGG" id="cci:CC1G_05523"/>
<dbReference type="AlphaFoldDB" id="A8P5L4"/>
<protein>
    <submittedName>
        <fullName evidence="1">Uncharacterized protein</fullName>
    </submittedName>
</protein>
<dbReference type="Proteomes" id="UP000001861">
    <property type="component" value="Unassembled WGS sequence"/>
</dbReference>
<dbReference type="GeneID" id="6015566"/>
<reference evidence="1 2" key="1">
    <citation type="journal article" date="2010" name="Proc. Natl. Acad. Sci. U.S.A.">
        <title>Insights into evolution of multicellular fungi from the assembled chromosomes of the mushroom Coprinopsis cinerea (Coprinus cinereus).</title>
        <authorList>
            <person name="Stajich J.E."/>
            <person name="Wilke S.K."/>
            <person name="Ahren D."/>
            <person name="Au C.H."/>
            <person name="Birren B.W."/>
            <person name="Borodovsky M."/>
            <person name="Burns C."/>
            <person name="Canback B."/>
            <person name="Casselton L.A."/>
            <person name="Cheng C.K."/>
            <person name="Deng J."/>
            <person name="Dietrich F.S."/>
            <person name="Fargo D.C."/>
            <person name="Farman M.L."/>
            <person name="Gathman A.C."/>
            <person name="Goldberg J."/>
            <person name="Guigo R."/>
            <person name="Hoegger P.J."/>
            <person name="Hooker J.B."/>
            <person name="Huggins A."/>
            <person name="James T.Y."/>
            <person name="Kamada T."/>
            <person name="Kilaru S."/>
            <person name="Kodira C."/>
            <person name="Kues U."/>
            <person name="Kupfer D."/>
            <person name="Kwan H.S."/>
            <person name="Lomsadze A."/>
            <person name="Li W."/>
            <person name="Lilly W.W."/>
            <person name="Ma L.J."/>
            <person name="Mackey A.J."/>
            <person name="Manning G."/>
            <person name="Martin F."/>
            <person name="Muraguchi H."/>
            <person name="Natvig D.O."/>
            <person name="Palmerini H."/>
            <person name="Ramesh M.A."/>
            <person name="Rehmeyer C.J."/>
            <person name="Roe B.A."/>
            <person name="Shenoy N."/>
            <person name="Stanke M."/>
            <person name="Ter-Hovhannisyan V."/>
            <person name="Tunlid A."/>
            <person name="Velagapudi R."/>
            <person name="Vision T.J."/>
            <person name="Zeng Q."/>
            <person name="Zolan M.E."/>
            <person name="Pukkila P.J."/>
        </authorList>
    </citation>
    <scope>NUCLEOTIDE SEQUENCE [LARGE SCALE GENOMIC DNA]</scope>
    <source>
        <strain evidence="2">Okayama-7 / 130 / ATCC MYA-4618 / FGSC 9003</strain>
    </source>
</reference>
<dbReference type="EMBL" id="AACS02000011">
    <property type="protein sequence ID" value="EAU82901.2"/>
    <property type="molecule type" value="Genomic_DNA"/>
</dbReference>
<dbReference type="RefSeq" id="XP_001838970.2">
    <property type="nucleotide sequence ID" value="XM_001838918.2"/>
</dbReference>
<comment type="caution">
    <text evidence="1">The sequence shown here is derived from an EMBL/GenBank/DDBJ whole genome shotgun (WGS) entry which is preliminary data.</text>
</comment>
<dbReference type="VEuPathDB" id="FungiDB:CC1G_05523"/>
<sequence length="495" mass="55791">MHSEFTGIRLLTAGDIKSERMIPNSRILYRNPEPQPGAQMTTLPIEIILSIIDELGKAYLAKLDGWGPSIEEKHTLSTVALVCKVCRDQAYRFLHGSIECSSNDELVSFLNDEDGLANPRQPLQPQPQPQLLVHAHTLTLRFGLKLFDNGEALSSLLDRLPSLHKLVIKSDSKTSWTVRVSESLKHALLRLISSGRLTSLHLGILRVPRSLLKCFHPSLQSLYIDGVEEEMEAVEFKTPTQDERYHHAWTVGIDSLKNIAIVRYRSAPFSILDRTLFFPDTDEQGGVTTTLSPQGAEGSSNSVTRPTSSTIRFDNLESAVVWGFDFIDSWAVDTLTRDCKYLKAIEFKYGTEVFSQMQDNPLKLSSLHTLQSISIPAYLTLSPTSPKPFPKTLVHVLETATHPLPRLRSIHFKIYWSQGQWENLNTEDILAPNWNELDEALTRDGVFRGLQEVVLDMTAIRPRIWRGMDFRKLREDIKTRGLPKAAAAAALKVLF</sequence>
<name>A8P5L4_COPC7</name>
<dbReference type="OrthoDB" id="10670129at2759"/>